<accession>A0A1R3JNW5</accession>
<reference evidence="3" key="1">
    <citation type="submission" date="2013-09" db="EMBL/GenBank/DDBJ databases">
        <title>Corchorus olitorius genome sequencing.</title>
        <authorList>
            <person name="Alam M."/>
            <person name="Haque M.S."/>
            <person name="Islam M.S."/>
            <person name="Emdad E.M."/>
            <person name="Islam M.M."/>
            <person name="Ahmed B."/>
            <person name="Halim A."/>
            <person name="Hossen Q.M.M."/>
            <person name="Hossain M.Z."/>
            <person name="Ahmed R."/>
            <person name="Khan M.M."/>
            <person name="Islam R."/>
            <person name="Rashid M.M."/>
            <person name="Khan S.A."/>
            <person name="Rahman M.S."/>
            <person name="Alam M."/>
            <person name="Yahiya A.S."/>
            <person name="Khan M.S."/>
            <person name="Azam M.S."/>
            <person name="Haque T."/>
            <person name="Lashkar M.Z.H."/>
            <person name="Akhand A.I."/>
            <person name="Morshed G."/>
            <person name="Roy S."/>
            <person name="Uddin K.S."/>
            <person name="Rabeya T."/>
            <person name="Hossain A.S."/>
            <person name="Chowdhury A."/>
            <person name="Snigdha A.R."/>
            <person name="Mortoza M.S."/>
            <person name="Matin S.A."/>
            <person name="Hoque S.M.E."/>
            <person name="Islam M.K."/>
            <person name="Roy D.K."/>
            <person name="Haider R."/>
            <person name="Moosa M.M."/>
            <person name="Elias S.M."/>
            <person name="Hasan A.M."/>
            <person name="Jahan S."/>
            <person name="Shafiuddin M."/>
            <person name="Mahmood N."/>
            <person name="Shommy N.S."/>
        </authorList>
    </citation>
    <scope>NUCLEOTIDE SEQUENCE [LARGE SCALE GENOMIC DNA]</scope>
    <source>
        <strain evidence="3">cv. O-4</strain>
    </source>
</reference>
<dbReference type="Proteomes" id="UP000187203">
    <property type="component" value="Unassembled WGS sequence"/>
</dbReference>
<evidence type="ECO:0000256" key="1">
    <source>
        <dbReference type="SAM" id="MobiDB-lite"/>
    </source>
</evidence>
<keyword evidence="3" id="KW-1185">Reference proteome</keyword>
<protein>
    <submittedName>
        <fullName evidence="2">Potassium voltage-gated channel subfamily D member 3-like protein</fullName>
    </submittedName>
</protein>
<gene>
    <name evidence="2" type="ORF">COLO4_15205</name>
</gene>
<sequence length="90" mass="9361">MEFASPSCWMIGSRQSPSSSPFGVSIHKACGEGIDHRFTVNGKSNLNAKDKTSSCLRCASGGIKTIPVPPPLAVEDPSKNSCHSPQGGST</sequence>
<name>A0A1R3JNW5_9ROSI</name>
<feature type="compositionally biased region" description="Polar residues" evidence="1">
    <location>
        <begin position="79"/>
        <end position="90"/>
    </location>
</feature>
<evidence type="ECO:0000313" key="3">
    <source>
        <dbReference type="Proteomes" id="UP000187203"/>
    </source>
</evidence>
<organism evidence="2 3">
    <name type="scientific">Corchorus olitorius</name>
    <dbReference type="NCBI Taxonomy" id="93759"/>
    <lineage>
        <taxon>Eukaryota</taxon>
        <taxon>Viridiplantae</taxon>
        <taxon>Streptophyta</taxon>
        <taxon>Embryophyta</taxon>
        <taxon>Tracheophyta</taxon>
        <taxon>Spermatophyta</taxon>
        <taxon>Magnoliopsida</taxon>
        <taxon>eudicotyledons</taxon>
        <taxon>Gunneridae</taxon>
        <taxon>Pentapetalae</taxon>
        <taxon>rosids</taxon>
        <taxon>malvids</taxon>
        <taxon>Malvales</taxon>
        <taxon>Malvaceae</taxon>
        <taxon>Grewioideae</taxon>
        <taxon>Apeibeae</taxon>
        <taxon>Corchorus</taxon>
    </lineage>
</organism>
<feature type="region of interest" description="Disordered" evidence="1">
    <location>
        <begin position="68"/>
        <end position="90"/>
    </location>
</feature>
<comment type="caution">
    <text evidence="2">The sequence shown here is derived from an EMBL/GenBank/DDBJ whole genome shotgun (WGS) entry which is preliminary data.</text>
</comment>
<proteinExistence type="predicted"/>
<dbReference type="EMBL" id="AWUE01015612">
    <property type="protein sequence ID" value="OMO96569.1"/>
    <property type="molecule type" value="Genomic_DNA"/>
</dbReference>
<evidence type="ECO:0000313" key="2">
    <source>
        <dbReference type="EMBL" id="OMO96569.1"/>
    </source>
</evidence>
<dbReference type="AlphaFoldDB" id="A0A1R3JNW5"/>